<feature type="coiled-coil region" evidence="1">
    <location>
        <begin position="928"/>
        <end position="962"/>
    </location>
</feature>
<proteinExistence type="predicted"/>
<feature type="region of interest" description="Disordered" evidence="2">
    <location>
        <begin position="1342"/>
        <end position="1398"/>
    </location>
</feature>
<feature type="compositionally biased region" description="Polar residues" evidence="2">
    <location>
        <begin position="154"/>
        <end position="184"/>
    </location>
</feature>
<feature type="coiled-coil region" evidence="1">
    <location>
        <begin position="637"/>
        <end position="739"/>
    </location>
</feature>
<reference evidence="3 4" key="1">
    <citation type="submission" date="2024-07" db="EMBL/GenBank/DDBJ databases">
        <title>Section-level genome sequencing and comparative genomics of Aspergillus sections Usti and Cavernicolus.</title>
        <authorList>
            <consortium name="Lawrence Berkeley National Laboratory"/>
            <person name="Nybo J.L."/>
            <person name="Vesth T.C."/>
            <person name="Theobald S."/>
            <person name="Frisvad J.C."/>
            <person name="Larsen T.O."/>
            <person name="Kjaerboelling I."/>
            <person name="Rothschild-Mancinelli K."/>
            <person name="Lyhne E.K."/>
            <person name="Kogle M.E."/>
            <person name="Barry K."/>
            <person name="Clum A."/>
            <person name="Na H."/>
            <person name="Ledsgaard L."/>
            <person name="Lin J."/>
            <person name="Lipzen A."/>
            <person name="Kuo A."/>
            <person name="Riley R."/>
            <person name="Mondo S."/>
            <person name="LaButti K."/>
            <person name="Haridas S."/>
            <person name="Pangalinan J."/>
            <person name="Salamov A.A."/>
            <person name="Simmons B.A."/>
            <person name="Magnuson J.K."/>
            <person name="Chen J."/>
            <person name="Drula E."/>
            <person name="Henrissat B."/>
            <person name="Wiebenga A."/>
            <person name="Lubbers R.J."/>
            <person name="Gomes A.C."/>
            <person name="Makela M.R."/>
            <person name="Stajich J."/>
            <person name="Grigoriev I.V."/>
            <person name="Mortensen U.H."/>
            <person name="De vries R.P."/>
            <person name="Baker S.E."/>
            <person name="Andersen M.R."/>
        </authorList>
    </citation>
    <scope>NUCLEOTIDE SEQUENCE [LARGE SCALE GENOMIC DNA]</scope>
    <source>
        <strain evidence="3 4">CBS 600.67</strain>
    </source>
</reference>
<organism evidence="3 4">
    <name type="scientific">Aspergillus cavernicola</name>
    <dbReference type="NCBI Taxonomy" id="176166"/>
    <lineage>
        <taxon>Eukaryota</taxon>
        <taxon>Fungi</taxon>
        <taxon>Dikarya</taxon>
        <taxon>Ascomycota</taxon>
        <taxon>Pezizomycotina</taxon>
        <taxon>Eurotiomycetes</taxon>
        <taxon>Eurotiomycetidae</taxon>
        <taxon>Eurotiales</taxon>
        <taxon>Aspergillaceae</taxon>
        <taxon>Aspergillus</taxon>
        <taxon>Aspergillus subgen. Nidulantes</taxon>
    </lineage>
</organism>
<feature type="compositionally biased region" description="Basic and acidic residues" evidence="2">
    <location>
        <begin position="121"/>
        <end position="135"/>
    </location>
</feature>
<dbReference type="Proteomes" id="UP001610335">
    <property type="component" value="Unassembled WGS sequence"/>
</dbReference>
<evidence type="ECO:0000256" key="1">
    <source>
        <dbReference type="SAM" id="Coils"/>
    </source>
</evidence>
<feature type="coiled-coil region" evidence="1">
    <location>
        <begin position="323"/>
        <end position="350"/>
    </location>
</feature>
<evidence type="ECO:0008006" key="5">
    <source>
        <dbReference type="Google" id="ProtNLM"/>
    </source>
</evidence>
<sequence length="1398" mass="156083">MENNGASASSTGDAFPGSELDGDGYDTNEELVLLQIMEANNEAVSPSLQAVMDDRADIQWPSGQRPQSPLLMERPQSSGIDTTAFSFAKPAQSGKPFSLQLTTRPSSSAAISQGKPGANRRVTERSDQEQKEQEKSIACSRTRSAEFPARSHNVESFSSSTEQRLGSNVQSSLSTSPKNGTKPGTESAVDCEIRQVRPPDTSSEFIQQHLLSQYDMQGAESLNLSHYNQPPNQSSMGDIRHNGAPSFEHLIQKGNGLTEIRSPKDQLKIVKRRQSDKRRATKRVSYAPSDDRSSHVPEEVLFQQLISRMKAREESEAVASHLQKEMEANVSHLQEENKSLKDELEILSSKLCQRTNEVRSYKSQTDSWKSKLAKVKHFLNELGADYQNLRGEAIQFKATRKSLDKERKEIAENIEALNARLLQISQTSRDRRGCLSESESLIISLRQELKHARERTQYSQDQLADEKKRSHLLELYIQNCSRAQDRKLDLVKTGQLDMLKKLEFAFHATTKQCESSHTVINDVFERKVEELLTLLRSTAESLSNDKMDVQHCRETICTFESRMDLTTRRLADDIENNSKTTQGAMTGLEEQLQVFKDSVSDGSALLNQLSASEDRCKILHKKLEETVPAFDTIGRSIDSLQKREVDLGNQMENLESSLIEVKLPERFAEDYFHISEKLGLDNELQQLSLKLKLTEDRLQIQQLDSTQKNNELLGMTARAHQAELKATKLESHTADLQEKVKTTESKAQEDLEIAVAGSRDQCKAEFERQFHQLLEAKTEAQVDTQRLKEQLAEAQRKMTEAEDSAQMQRSDLQTLLTERQKRINDLETIRAQQTSNLSKQEGKIEKLREHEAAIMAQQASMQILLDEANTRSAGVEGELLKTATDNQHSLQVFQALQNSFSSLQAEVAKKEAVHQGLSKELGDANSVLSTLQSELASKETDYQALSKELEDASSAFSTMQSENLRKEADHQGLSQKLEDANSALFTLQSELVEKKADHQMLSKELEHANSARTSLETSKAKAKAEIHALLKRVQDSELYTKRVKEILDRKGIAQLELSLPESLDQLEATLQLPKSGHPVPVEQTMAQVRTPETSARDGSSGAKHATKNLDETIVEPKTPVNRAVEPSPSKHTGIIVPFSSISHGVSPARCPNTENESFDLSYILAETPEKESSPDELSAQAGPEKDNLSADIATRRRVEEADDPTGLHHCANVQRTTSGCTQARPSIAVEQDPFQSRGRKVSFVTRKLTAEADNLQVPDSQEKNDQTNTLETSLGGDNPTRINRWTYSKRKWETSTKQQDTVSSQKITSQTEGQQAHAEPGKNKKAMIASASTLVCQTRTASELYDRRRSPTRLASGSSRTPSSNVPIPSQTVSTRSSRRSGRKTRGDKYNARFSQGV</sequence>
<feature type="compositionally biased region" description="Polar residues" evidence="2">
    <location>
        <begin position="99"/>
        <end position="111"/>
    </location>
</feature>
<gene>
    <name evidence="3" type="ORF">BDW59DRAFT_166434</name>
</gene>
<feature type="compositionally biased region" description="Polar residues" evidence="2">
    <location>
        <begin position="1"/>
        <end position="12"/>
    </location>
</feature>
<protein>
    <recommendedName>
        <fullName evidence="5">Rootletin</fullName>
    </recommendedName>
</protein>
<evidence type="ECO:0000313" key="4">
    <source>
        <dbReference type="Proteomes" id="UP001610335"/>
    </source>
</evidence>
<keyword evidence="4" id="KW-1185">Reference proteome</keyword>
<feature type="region of interest" description="Disordered" evidence="2">
    <location>
        <begin position="1"/>
        <end position="26"/>
    </location>
</feature>
<dbReference type="PANTHER" id="PTHR23159:SF60">
    <property type="entry name" value="SPINDLE ASSEMBLY ABNORMAL PROTEIN 4"/>
    <property type="match status" value="1"/>
</dbReference>
<accession>A0ABR4HNE2</accession>
<feature type="region of interest" description="Disordered" evidence="2">
    <location>
        <begin position="54"/>
        <end position="190"/>
    </location>
</feature>
<comment type="caution">
    <text evidence="3">The sequence shown here is derived from an EMBL/GenBank/DDBJ whole genome shotgun (WGS) entry which is preliminary data.</text>
</comment>
<keyword evidence="1" id="KW-0175">Coiled coil</keyword>
<feature type="region of interest" description="Disordered" evidence="2">
    <location>
        <begin position="271"/>
        <end position="293"/>
    </location>
</feature>
<feature type="compositionally biased region" description="Polar residues" evidence="2">
    <location>
        <begin position="1295"/>
        <end position="1314"/>
    </location>
</feature>
<feature type="compositionally biased region" description="Polar residues" evidence="2">
    <location>
        <begin position="75"/>
        <end position="85"/>
    </location>
</feature>
<evidence type="ECO:0000313" key="3">
    <source>
        <dbReference type="EMBL" id="KAL2816223.1"/>
    </source>
</evidence>
<feature type="compositionally biased region" description="Basic residues" evidence="2">
    <location>
        <begin position="271"/>
        <end position="282"/>
    </location>
</feature>
<feature type="coiled-coil region" evidence="1">
    <location>
        <begin position="777"/>
        <end position="850"/>
    </location>
</feature>
<evidence type="ECO:0000256" key="2">
    <source>
        <dbReference type="SAM" id="MobiDB-lite"/>
    </source>
</evidence>
<feature type="compositionally biased region" description="Polar residues" evidence="2">
    <location>
        <begin position="1353"/>
        <end position="1369"/>
    </location>
</feature>
<dbReference type="PANTHER" id="PTHR23159">
    <property type="entry name" value="CENTROSOMAL PROTEIN 2"/>
    <property type="match status" value="1"/>
</dbReference>
<name>A0ABR4HNE2_9EURO</name>
<feature type="coiled-coil region" evidence="1">
    <location>
        <begin position="400"/>
        <end position="455"/>
    </location>
</feature>
<feature type="region of interest" description="Disordered" evidence="2">
    <location>
        <begin position="1168"/>
        <end position="1187"/>
    </location>
</feature>
<dbReference type="EMBL" id="JBFXLS010000103">
    <property type="protein sequence ID" value="KAL2816223.1"/>
    <property type="molecule type" value="Genomic_DNA"/>
</dbReference>
<feature type="region of interest" description="Disordered" evidence="2">
    <location>
        <begin position="1252"/>
        <end position="1325"/>
    </location>
</feature>